<accession>A0A176W5B9</accession>
<evidence type="ECO:0000313" key="2">
    <source>
        <dbReference type="EMBL" id="OAE28228.1"/>
    </source>
</evidence>
<feature type="region of interest" description="Disordered" evidence="1">
    <location>
        <begin position="1"/>
        <end position="25"/>
    </location>
</feature>
<reference evidence="2" key="1">
    <citation type="submission" date="2016-03" db="EMBL/GenBank/DDBJ databases">
        <title>Mechanisms controlling the formation of the plant cell surface in tip-growing cells are functionally conserved among land plants.</title>
        <authorList>
            <person name="Honkanen S."/>
            <person name="Jones V.A."/>
            <person name="Morieri G."/>
            <person name="Champion C."/>
            <person name="Hetherington A.J."/>
            <person name="Kelly S."/>
            <person name="Saint-Marcoux D."/>
            <person name="Proust H."/>
            <person name="Prescott H."/>
            <person name="Dolan L."/>
        </authorList>
    </citation>
    <scope>NUCLEOTIDE SEQUENCE [LARGE SCALE GENOMIC DNA]</scope>
    <source>
        <tissue evidence="2">Whole gametophyte</tissue>
    </source>
</reference>
<protein>
    <submittedName>
        <fullName evidence="2">Uncharacterized protein</fullName>
    </submittedName>
</protein>
<keyword evidence="3" id="KW-1185">Reference proteome</keyword>
<dbReference type="Proteomes" id="UP000077202">
    <property type="component" value="Unassembled WGS sequence"/>
</dbReference>
<evidence type="ECO:0000256" key="1">
    <source>
        <dbReference type="SAM" id="MobiDB-lite"/>
    </source>
</evidence>
<dbReference type="AlphaFoldDB" id="A0A176W5B9"/>
<evidence type="ECO:0000313" key="3">
    <source>
        <dbReference type="Proteomes" id="UP000077202"/>
    </source>
</evidence>
<proteinExistence type="predicted"/>
<name>A0A176W5B9_MARPO</name>
<comment type="caution">
    <text evidence="2">The sequence shown here is derived from an EMBL/GenBank/DDBJ whole genome shotgun (WGS) entry which is preliminary data.</text>
</comment>
<organism evidence="2 3">
    <name type="scientific">Marchantia polymorpha subsp. ruderalis</name>
    <dbReference type="NCBI Taxonomy" id="1480154"/>
    <lineage>
        <taxon>Eukaryota</taxon>
        <taxon>Viridiplantae</taxon>
        <taxon>Streptophyta</taxon>
        <taxon>Embryophyta</taxon>
        <taxon>Marchantiophyta</taxon>
        <taxon>Marchantiopsida</taxon>
        <taxon>Marchantiidae</taxon>
        <taxon>Marchantiales</taxon>
        <taxon>Marchantiaceae</taxon>
        <taxon>Marchantia</taxon>
    </lineage>
</organism>
<dbReference type="EMBL" id="LVLJ01001744">
    <property type="protein sequence ID" value="OAE28228.1"/>
    <property type="molecule type" value="Genomic_DNA"/>
</dbReference>
<sequence length="165" mass="18728">MRDRPPAGLPLPPPALEKAPEDSGPLLNFCSCGTARFRDEEAKQQKCSPADLTVTEESEIADRGPTVFRGAGFLALSGLPSRQKKRVTNPALRRMTTMMLLLEAPSIHGKHLSPYSHRRCVQDWIGKVRATEEAIELLRDWKKIMMMMMIEEEEEEEEEVLVRLR</sequence>
<gene>
    <name evidence="2" type="ORF">AXG93_4492s1190</name>
</gene>